<accession>A0A8X6WFL5</accession>
<dbReference type="AlphaFoldDB" id="A0A8X6WFL5"/>
<dbReference type="EMBL" id="BMAU01021409">
    <property type="protein sequence ID" value="GFY33291.1"/>
    <property type="molecule type" value="Genomic_DNA"/>
</dbReference>
<sequence length="261" mass="29707">MRILNFGRLDVHQPSLFLHDKCESPSGIVISDTDCCAVRPGFESRRAMDVCKCIVSLWHEDTLNSHRVASPLLRSVVGVEKWESPDSPRVFFLKIGVEQTLSILSLEWWQWLTTCVHIALSWVSIWHRQTGGISNNNMINSIIRIRSPNCHNAGCEFASSIITWSLHSMMQQSGKERCIAAQVVSSYIKVRFQLQSNKLEQALPQHLLECLGLDWEDIHNNPLLESDLLKVNGFTDLWSDEVRSDGRLATTQENIMIILII</sequence>
<protein>
    <submittedName>
        <fullName evidence="1">Uncharacterized protein</fullName>
    </submittedName>
</protein>
<evidence type="ECO:0000313" key="1">
    <source>
        <dbReference type="EMBL" id="GFY33291.1"/>
    </source>
</evidence>
<dbReference type="Proteomes" id="UP000887159">
    <property type="component" value="Unassembled WGS sequence"/>
</dbReference>
<proteinExistence type="predicted"/>
<gene>
    <name evidence="1" type="ORF">TNCV_1241411</name>
</gene>
<organism evidence="1 2">
    <name type="scientific">Trichonephila clavipes</name>
    <name type="common">Golden silk orbweaver</name>
    <name type="synonym">Nephila clavipes</name>
    <dbReference type="NCBI Taxonomy" id="2585209"/>
    <lineage>
        <taxon>Eukaryota</taxon>
        <taxon>Metazoa</taxon>
        <taxon>Ecdysozoa</taxon>
        <taxon>Arthropoda</taxon>
        <taxon>Chelicerata</taxon>
        <taxon>Arachnida</taxon>
        <taxon>Araneae</taxon>
        <taxon>Araneomorphae</taxon>
        <taxon>Entelegynae</taxon>
        <taxon>Araneoidea</taxon>
        <taxon>Nephilidae</taxon>
        <taxon>Trichonephila</taxon>
    </lineage>
</organism>
<reference evidence="1" key="1">
    <citation type="submission" date="2020-08" db="EMBL/GenBank/DDBJ databases">
        <title>Multicomponent nature underlies the extraordinary mechanical properties of spider dragline silk.</title>
        <authorList>
            <person name="Kono N."/>
            <person name="Nakamura H."/>
            <person name="Mori M."/>
            <person name="Yoshida Y."/>
            <person name="Ohtoshi R."/>
            <person name="Malay A.D."/>
            <person name="Moran D.A.P."/>
            <person name="Tomita M."/>
            <person name="Numata K."/>
            <person name="Arakawa K."/>
        </authorList>
    </citation>
    <scope>NUCLEOTIDE SEQUENCE</scope>
</reference>
<keyword evidence="2" id="KW-1185">Reference proteome</keyword>
<name>A0A8X6WFL5_TRICX</name>
<evidence type="ECO:0000313" key="2">
    <source>
        <dbReference type="Proteomes" id="UP000887159"/>
    </source>
</evidence>
<comment type="caution">
    <text evidence="1">The sequence shown here is derived from an EMBL/GenBank/DDBJ whole genome shotgun (WGS) entry which is preliminary data.</text>
</comment>